<dbReference type="InterPro" id="IPR003661">
    <property type="entry name" value="HisK_dim/P_dom"/>
</dbReference>
<protein>
    <recommendedName>
        <fullName evidence="2">histidine kinase</fullName>
        <ecNumber evidence="2">2.7.13.3</ecNumber>
    </recommendedName>
</protein>
<dbReference type="Gene3D" id="1.10.287.130">
    <property type="match status" value="1"/>
</dbReference>
<dbReference type="AlphaFoldDB" id="A0A484HCV6"/>
<dbReference type="PRINTS" id="PR00344">
    <property type="entry name" value="BCTRLSENSOR"/>
</dbReference>
<reference evidence="11" key="1">
    <citation type="submission" date="2019-01" db="EMBL/GenBank/DDBJ databases">
        <authorList>
            <consortium name="Genoscope - CEA"/>
            <person name="William W."/>
        </authorList>
    </citation>
    <scope>NUCLEOTIDE SEQUENCE</scope>
    <source>
        <strain evidence="11">CR-1</strain>
    </source>
</reference>
<dbReference type="EC" id="2.7.13.3" evidence="2"/>
<keyword evidence="3" id="KW-0597">Phosphoprotein</keyword>
<organism evidence="11">
    <name type="scientific">uncultured Desulfobacteraceae bacterium</name>
    <dbReference type="NCBI Taxonomy" id="218296"/>
    <lineage>
        <taxon>Bacteria</taxon>
        <taxon>Pseudomonadati</taxon>
        <taxon>Thermodesulfobacteriota</taxon>
        <taxon>Desulfobacteria</taxon>
        <taxon>Desulfobacterales</taxon>
        <taxon>Desulfobacteraceae</taxon>
        <taxon>environmental samples</taxon>
    </lineage>
</organism>
<accession>A0A484HCV6</accession>
<evidence type="ECO:0000256" key="5">
    <source>
        <dbReference type="ARBA" id="ARBA00022741"/>
    </source>
</evidence>
<keyword evidence="8" id="KW-0902">Two-component regulatory system</keyword>
<dbReference type="GO" id="GO:0005524">
    <property type="term" value="F:ATP binding"/>
    <property type="evidence" value="ECO:0007669"/>
    <property type="project" value="UniProtKB-KW"/>
</dbReference>
<dbReference type="EMBL" id="CAACVI010000003">
    <property type="protein sequence ID" value="VEN73076.1"/>
    <property type="molecule type" value="Genomic_DNA"/>
</dbReference>
<evidence type="ECO:0000256" key="3">
    <source>
        <dbReference type="ARBA" id="ARBA00022553"/>
    </source>
</evidence>
<dbReference type="InterPro" id="IPR004358">
    <property type="entry name" value="Sig_transdc_His_kin-like_C"/>
</dbReference>
<name>A0A484HCV6_9BACT</name>
<keyword evidence="7" id="KW-0067">ATP-binding</keyword>
<dbReference type="Gene3D" id="3.30.565.10">
    <property type="entry name" value="Histidine kinase-like ATPase, C-terminal domain"/>
    <property type="match status" value="1"/>
</dbReference>
<keyword evidence="9" id="KW-0175">Coiled coil</keyword>
<evidence type="ECO:0000313" key="11">
    <source>
        <dbReference type="EMBL" id="VEN73076.1"/>
    </source>
</evidence>
<evidence type="ECO:0000256" key="8">
    <source>
        <dbReference type="ARBA" id="ARBA00023012"/>
    </source>
</evidence>
<feature type="coiled-coil region" evidence="9">
    <location>
        <begin position="15"/>
        <end position="45"/>
    </location>
</feature>
<dbReference type="Pfam" id="PF00512">
    <property type="entry name" value="HisKA"/>
    <property type="match status" value="1"/>
</dbReference>
<keyword evidence="4" id="KW-0808">Transferase</keyword>
<comment type="catalytic activity">
    <reaction evidence="1">
        <text>ATP + protein L-histidine = ADP + protein N-phospho-L-histidine.</text>
        <dbReference type="EC" id="2.7.13.3"/>
    </reaction>
</comment>
<dbReference type="SMART" id="SM00388">
    <property type="entry name" value="HisKA"/>
    <property type="match status" value="1"/>
</dbReference>
<proteinExistence type="predicted"/>
<keyword evidence="5" id="KW-0547">Nucleotide-binding</keyword>
<dbReference type="InterPro" id="IPR003594">
    <property type="entry name" value="HATPase_dom"/>
</dbReference>
<dbReference type="PANTHER" id="PTHR43065:SF46">
    <property type="entry name" value="C4-DICARBOXYLATE TRANSPORT SENSOR PROTEIN DCTB"/>
    <property type="match status" value="1"/>
</dbReference>
<keyword evidence="6" id="KW-0418">Kinase</keyword>
<dbReference type="InterPro" id="IPR036097">
    <property type="entry name" value="HisK_dim/P_sf"/>
</dbReference>
<evidence type="ECO:0000259" key="10">
    <source>
        <dbReference type="PROSITE" id="PS50109"/>
    </source>
</evidence>
<evidence type="ECO:0000256" key="7">
    <source>
        <dbReference type="ARBA" id="ARBA00022840"/>
    </source>
</evidence>
<dbReference type="SUPFAM" id="SSF55874">
    <property type="entry name" value="ATPase domain of HSP90 chaperone/DNA topoisomerase II/histidine kinase"/>
    <property type="match status" value="1"/>
</dbReference>
<evidence type="ECO:0000256" key="2">
    <source>
        <dbReference type="ARBA" id="ARBA00012438"/>
    </source>
</evidence>
<evidence type="ECO:0000256" key="6">
    <source>
        <dbReference type="ARBA" id="ARBA00022777"/>
    </source>
</evidence>
<dbReference type="Pfam" id="PF02518">
    <property type="entry name" value="HATPase_c"/>
    <property type="match status" value="1"/>
</dbReference>
<feature type="domain" description="Histidine kinase" evidence="10">
    <location>
        <begin position="81"/>
        <end position="307"/>
    </location>
</feature>
<evidence type="ECO:0000256" key="1">
    <source>
        <dbReference type="ARBA" id="ARBA00000085"/>
    </source>
</evidence>
<dbReference type="InterPro" id="IPR036890">
    <property type="entry name" value="HATPase_C_sf"/>
</dbReference>
<evidence type="ECO:0000256" key="4">
    <source>
        <dbReference type="ARBA" id="ARBA00022679"/>
    </source>
</evidence>
<dbReference type="PANTHER" id="PTHR43065">
    <property type="entry name" value="SENSOR HISTIDINE KINASE"/>
    <property type="match status" value="1"/>
</dbReference>
<dbReference type="PROSITE" id="PS50109">
    <property type="entry name" value="HIS_KIN"/>
    <property type="match status" value="1"/>
</dbReference>
<dbReference type="GO" id="GO:0000155">
    <property type="term" value="F:phosphorelay sensor kinase activity"/>
    <property type="evidence" value="ECO:0007669"/>
    <property type="project" value="InterPro"/>
</dbReference>
<evidence type="ECO:0000256" key="9">
    <source>
        <dbReference type="SAM" id="Coils"/>
    </source>
</evidence>
<dbReference type="SMART" id="SM00387">
    <property type="entry name" value="HATPase_c"/>
    <property type="match status" value="1"/>
</dbReference>
<dbReference type="CDD" id="cd00082">
    <property type="entry name" value="HisKA"/>
    <property type="match status" value="1"/>
</dbReference>
<dbReference type="InterPro" id="IPR005467">
    <property type="entry name" value="His_kinase_dom"/>
</dbReference>
<gene>
    <name evidence="11" type="ORF">EPICR_110043</name>
</gene>
<sequence length="309" mass="34526">MGEKFDFRPRRRGLDKEIRKRIRGLEKANEALRRESAERKKAERDARERLEIIRSQREIMDRWDRLTRQSRLAAMGEMAVGIAHEINQPLSIIRAAASGLEEYVSQRAEAGPGEGDGPWERPAAWARKILAQTDRASAVIEGMHAFARDNADSPAASDLRDPAALAASFFKKTFKEDGVDLTLDFSGDALMVRADPQKFSQVVVNLLSNARFSVLEKTGEKKIAVRLFPDREGKTAVLEVTDNGVGMDEKTRERCMESFFTTRKMEEGTGLGLFMVAAIAKEFKMTIDIESAPGKGSTFRVFAPLLTSD</sequence>
<dbReference type="SUPFAM" id="SSF47384">
    <property type="entry name" value="Homodimeric domain of signal transducing histidine kinase"/>
    <property type="match status" value="1"/>
</dbReference>